<evidence type="ECO:0000313" key="2">
    <source>
        <dbReference type="EMBL" id="SFT48284.1"/>
    </source>
</evidence>
<proteinExistence type="predicted"/>
<reference evidence="2 3" key="1">
    <citation type="submission" date="2016-10" db="EMBL/GenBank/DDBJ databases">
        <authorList>
            <person name="de Groot N.N."/>
        </authorList>
    </citation>
    <scope>NUCLEOTIDE SEQUENCE [LARGE SCALE GENOMIC DNA]</scope>
    <source>
        <strain evidence="2 3">CGMCC 1.6493</strain>
    </source>
</reference>
<feature type="region of interest" description="Disordered" evidence="1">
    <location>
        <begin position="44"/>
        <end position="69"/>
    </location>
</feature>
<evidence type="ECO:0000256" key="1">
    <source>
        <dbReference type="SAM" id="MobiDB-lite"/>
    </source>
</evidence>
<sequence length="69" mass="7643">MKRGNPKARPSKGACDAYRRLMGDDISRLEKGAIDLETLPAIDLDSLPELDLEPPAIDLPHDTEEEGER</sequence>
<dbReference type="RefSeq" id="WP_089847331.1">
    <property type="nucleotide sequence ID" value="NZ_FPAQ01000005.1"/>
</dbReference>
<dbReference type="EMBL" id="FPAQ01000005">
    <property type="protein sequence ID" value="SFT48284.1"/>
    <property type="molecule type" value="Genomic_DNA"/>
</dbReference>
<gene>
    <name evidence="2" type="ORF">SAMN04487956_10514</name>
</gene>
<dbReference type="Proteomes" id="UP000199594">
    <property type="component" value="Unassembled WGS sequence"/>
</dbReference>
<evidence type="ECO:0000313" key="3">
    <source>
        <dbReference type="Proteomes" id="UP000199594"/>
    </source>
</evidence>
<organism evidence="2 3">
    <name type="scientific">Halomonas saccharevitans</name>
    <dbReference type="NCBI Taxonomy" id="416872"/>
    <lineage>
        <taxon>Bacteria</taxon>
        <taxon>Pseudomonadati</taxon>
        <taxon>Pseudomonadota</taxon>
        <taxon>Gammaproteobacteria</taxon>
        <taxon>Oceanospirillales</taxon>
        <taxon>Halomonadaceae</taxon>
        <taxon>Halomonas</taxon>
    </lineage>
</organism>
<dbReference type="AlphaFoldDB" id="A0A1I6YDL2"/>
<dbReference type="OrthoDB" id="9890046at2"/>
<accession>A0A1I6YDL2</accession>
<name>A0A1I6YDL2_9GAMM</name>
<protein>
    <submittedName>
        <fullName evidence="2">Uncharacterized protein</fullName>
    </submittedName>
</protein>